<evidence type="ECO:0000313" key="1">
    <source>
        <dbReference type="EMBL" id="KIL00209.1"/>
    </source>
</evidence>
<dbReference type="Proteomes" id="UP000054538">
    <property type="component" value="Unassembled WGS sequence"/>
</dbReference>
<dbReference type="InParanoid" id="A0A0D0DXC6"/>
<keyword evidence="2" id="KW-1185">Reference proteome</keyword>
<reference evidence="1 2" key="1">
    <citation type="submission" date="2014-04" db="EMBL/GenBank/DDBJ databases">
        <authorList>
            <consortium name="DOE Joint Genome Institute"/>
            <person name="Kuo A."/>
            <person name="Kohler A."/>
            <person name="Jargeat P."/>
            <person name="Nagy L.G."/>
            <person name="Floudas D."/>
            <person name="Copeland A."/>
            <person name="Barry K.W."/>
            <person name="Cichocki N."/>
            <person name="Veneault-Fourrey C."/>
            <person name="LaButti K."/>
            <person name="Lindquist E.A."/>
            <person name="Lipzen A."/>
            <person name="Lundell T."/>
            <person name="Morin E."/>
            <person name="Murat C."/>
            <person name="Sun H."/>
            <person name="Tunlid A."/>
            <person name="Henrissat B."/>
            <person name="Grigoriev I.V."/>
            <person name="Hibbett D.S."/>
            <person name="Martin F."/>
            <person name="Nordberg H.P."/>
            <person name="Cantor M.N."/>
            <person name="Hua S.X."/>
        </authorList>
    </citation>
    <scope>NUCLEOTIDE SEQUENCE [LARGE SCALE GENOMIC DNA]</scope>
    <source>
        <strain evidence="1 2">Ve08.2h10</strain>
    </source>
</reference>
<dbReference type="AlphaFoldDB" id="A0A0D0DXC6"/>
<protein>
    <submittedName>
        <fullName evidence="1">Uncharacterized protein</fullName>
    </submittedName>
</protein>
<organism evidence="1 2">
    <name type="scientific">Paxillus rubicundulus Ve08.2h10</name>
    <dbReference type="NCBI Taxonomy" id="930991"/>
    <lineage>
        <taxon>Eukaryota</taxon>
        <taxon>Fungi</taxon>
        <taxon>Dikarya</taxon>
        <taxon>Basidiomycota</taxon>
        <taxon>Agaricomycotina</taxon>
        <taxon>Agaricomycetes</taxon>
        <taxon>Agaricomycetidae</taxon>
        <taxon>Boletales</taxon>
        <taxon>Paxilineae</taxon>
        <taxon>Paxillaceae</taxon>
        <taxon>Paxillus</taxon>
    </lineage>
</organism>
<dbReference type="EMBL" id="KN824839">
    <property type="protein sequence ID" value="KIL00209.1"/>
    <property type="molecule type" value="Genomic_DNA"/>
</dbReference>
<evidence type="ECO:0000313" key="2">
    <source>
        <dbReference type="Proteomes" id="UP000054538"/>
    </source>
</evidence>
<sequence length="62" mass="7035">MLDGCADDHVYCHCKKWNRTDSDAMWDFNETGVHPSSTIVGQESVWNGDCVALEKRDIYGRA</sequence>
<dbReference type="HOGENOM" id="CLU_2904829_0_0_1"/>
<proteinExistence type="predicted"/>
<reference evidence="2" key="2">
    <citation type="submission" date="2015-01" db="EMBL/GenBank/DDBJ databases">
        <title>Evolutionary Origins and Diversification of the Mycorrhizal Mutualists.</title>
        <authorList>
            <consortium name="DOE Joint Genome Institute"/>
            <consortium name="Mycorrhizal Genomics Consortium"/>
            <person name="Kohler A."/>
            <person name="Kuo A."/>
            <person name="Nagy L.G."/>
            <person name="Floudas D."/>
            <person name="Copeland A."/>
            <person name="Barry K.W."/>
            <person name="Cichocki N."/>
            <person name="Veneault-Fourrey C."/>
            <person name="LaButti K."/>
            <person name="Lindquist E.A."/>
            <person name="Lipzen A."/>
            <person name="Lundell T."/>
            <person name="Morin E."/>
            <person name="Murat C."/>
            <person name="Riley R."/>
            <person name="Ohm R."/>
            <person name="Sun H."/>
            <person name="Tunlid A."/>
            <person name="Henrissat B."/>
            <person name="Grigoriev I.V."/>
            <person name="Hibbett D.S."/>
            <person name="Martin F."/>
        </authorList>
    </citation>
    <scope>NUCLEOTIDE SEQUENCE [LARGE SCALE GENOMIC DNA]</scope>
    <source>
        <strain evidence="2">Ve08.2h10</strain>
    </source>
</reference>
<gene>
    <name evidence="1" type="ORF">PAXRUDRAFT_821915</name>
</gene>
<name>A0A0D0DXC6_9AGAM</name>
<accession>A0A0D0DXC6</accession>